<comment type="caution">
    <text evidence="1">The sequence shown here is derived from an EMBL/GenBank/DDBJ whole genome shotgun (WGS) entry which is preliminary data.</text>
</comment>
<gene>
    <name evidence="1" type="ORF">OXX778_LOCUS22313</name>
</gene>
<proteinExistence type="predicted"/>
<dbReference type="AlphaFoldDB" id="A0A814QZT7"/>
<sequence>MGACSTLSGNYSSSRTTPGFGGGFLYPYIKNVLFTLHLIYEETKLYRSLNHYYPSSLNRFLVSLLKDKQVKQAFPVIQGVTERIVNSIKIFVIISLCTQRDTNTNEECHPYPDYTLKFKFMPGEKFLYENIFSKCLEIGLCTLNEIYVYPLFVLFPLLEWIK</sequence>
<keyword evidence="2" id="KW-1185">Reference proteome</keyword>
<dbReference type="OrthoDB" id="26401at2759"/>
<evidence type="ECO:0000313" key="2">
    <source>
        <dbReference type="Proteomes" id="UP000663879"/>
    </source>
</evidence>
<evidence type="ECO:0000313" key="1">
    <source>
        <dbReference type="EMBL" id="CAF1127297.1"/>
    </source>
</evidence>
<dbReference type="EMBL" id="CAJNOC010009306">
    <property type="protein sequence ID" value="CAF1127297.1"/>
    <property type="molecule type" value="Genomic_DNA"/>
</dbReference>
<dbReference type="Proteomes" id="UP000663879">
    <property type="component" value="Unassembled WGS sequence"/>
</dbReference>
<accession>A0A814QZT7</accession>
<protein>
    <submittedName>
        <fullName evidence="1">Uncharacterized protein</fullName>
    </submittedName>
</protein>
<reference evidence="1" key="1">
    <citation type="submission" date="2021-02" db="EMBL/GenBank/DDBJ databases">
        <authorList>
            <person name="Nowell W R."/>
        </authorList>
    </citation>
    <scope>NUCLEOTIDE SEQUENCE</scope>
    <source>
        <strain evidence="1">Ploen Becks lab</strain>
    </source>
</reference>
<name>A0A814QZT7_9BILA</name>
<organism evidence="1 2">
    <name type="scientific">Brachionus calyciflorus</name>
    <dbReference type="NCBI Taxonomy" id="104777"/>
    <lineage>
        <taxon>Eukaryota</taxon>
        <taxon>Metazoa</taxon>
        <taxon>Spiralia</taxon>
        <taxon>Gnathifera</taxon>
        <taxon>Rotifera</taxon>
        <taxon>Eurotatoria</taxon>
        <taxon>Monogononta</taxon>
        <taxon>Pseudotrocha</taxon>
        <taxon>Ploima</taxon>
        <taxon>Brachionidae</taxon>
        <taxon>Brachionus</taxon>
    </lineage>
</organism>